<feature type="domain" description="Amidohydrolase-related" evidence="1">
    <location>
        <begin position="332"/>
        <end position="425"/>
    </location>
</feature>
<dbReference type="EMBL" id="CP000473">
    <property type="protein sequence ID" value="ABJ87640.1"/>
    <property type="molecule type" value="Genomic_DNA"/>
</dbReference>
<dbReference type="InterPro" id="IPR032466">
    <property type="entry name" value="Metal_Hydrolase"/>
</dbReference>
<dbReference type="Gene3D" id="3.20.20.140">
    <property type="entry name" value="Metal-dependent hydrolases"/>
    <property type="match status" value="1"/>
</dbReference>
<accession>Q01RT0</accession>
<dbReference type="InterPro" id="IPR011059">
    <property type="entry name" value="Metal-dep_hydrolase_composite"/>
</dbReference>
<dbReference type="PANTHER" id="PTHR43135">
    <property type="entry name" value="ALPHA-D-RIBOSE 1-METHYLPHOSPHONATE 5-TRIPHOSPHATE DIPHOSPHATASE"/>
    <property type="match status" value="1"/>
</dbReference>
<dbReference type="InterPro" id="IPR006680">
    <property type="entry name" value="Amidohydro-rel"/>
</dbReference>
<protein>
    <submittedName>
        <fullName evidence="2">Amidohydrolase</fullName>
    </submittedName>
</protein>
<reference evidence="2" key="1">
    <citation type="submission" date="2006-10" db="EMBL/GenBank/DDBJ databases">
        <title>Complete sequence of Solibacter usitatus Ellin6076.</title>
        <authorList>
            <consortium name="US DOE Joint Genome Institute"/>
            <person name="Copeland A."/>
            <person name="Lucas S."/>
            <person name="Lapidus A."/>
            <person name="Barry K."/>
            <person name="Detter J.C."/>
            <person name="Glavina del Rio T."/>
            <person name="Hammon N."/>
            <person name="Israni S."/>
            <person name="Dalin E."/>
            <person name="Tice H."/>
            <person name="Pitluck S."/>
            <person name="Thompson L.S."/>
            <person name="Brettin T."/>
            <person name="Bruce D."/>
            <person name="Han C."/>
            <person name="Tapia R."/>
            <person name="Gilna P."/>
            <person name="Schmutz J."/>
            <person name="Larimer F."/>
            <person name="Land M."/>
            <person name="Hauser L."/>
            <person name="Kyrpides N."/>
            <person name="Mikhailova N."/>
            <person name="Janssen P.H."/>
            <person name="Kuske C.R."/>
            <person name="Richardson P."/>
        </authorList>
    </citation>
    <scope>NUCLEOTIDE SEQUENCE</scope>
    <source>
        <strain evidence="2">Ellin6076</strain>
    </source>
</reference>
<dbReference type="GO" id="GO:0016810">
    <property type="term" value="F:hydrolase activity, acting on carbon-nitrogen (but not peptide) bonds"/>
    <property type="evidence" value="ECO:0007669"/>
    <property type="project" value="InterPro"/>
</dbReference>
<sequence precursor="true">MKFIGILLSGAIALSAQTVVIRNVDVYPVTGAEIKGVSIVLQDGKISEIGAKILPPKGARIIEGKGLRVYPGMIDSGTELGLSEVSSTRETVDTGELGEFMPQLRALSAVNPESEHFGVVRVNGITSVMTYPASGGGGGRFGGGARQIIAGQAALIHTDGWTWEDMAIERSAAMHLLFPALGGRGGRGGGPVPDAVLELIPGGAGATGFTAAKRAYDQQVAKLNDFFDQARQYQKEVAAKAPGFKRDLKMDAMLPVLEGKVPLAVSASRASVIHDAIMFAEKQKIKIVILQPHDIAKAGPELKAKNVPVILGRVLALPDQEDDAYDSSFTQPLDAYKAGVKFAFGTFSNEFVRNLPYQAATAVGFGLPYDEALKAVTINPAQIWGKGAELGSVEKGKVADIIVTTGDPLEIQTQVKYLFIKGKEVPLVNKQTRLYEKYMSRQ</sequence>
<gene>
    <name evidence="2" type="ordered locus">Acid_6719</name>
</gene>
<evidence type="ECO:0000313" key="2">
    <source>
        <dbReference type="EMBL" id="ABJ87640.1"/>
    </source>
</evidence>
<proteinExistence type="predicted"/>
<dbReference type="OrthoDB" id="9802793at2"/>
<evidence type="ECO:0000259" key="1">
    <source>
        <dbReference type="Pfam" id="PF01979"/>
    </source>
</evidence>
<dbReference type="STRING" id="234267.Acid_6719"/>
<keyword evidence="2" id="KW-0378">Hydrolase</keyword>
<dbReference type="eggNOG" id="COG1228">
    <property type="taxonomic scope" value="Bacteria"/>
</dbReference>
<dbReference type="Pfam" id="PF01979">
    <property type="entry name" value="Amidohydro_1"/>
    <property type="match status" value="1"/>
</dbReference>
<dbReference type="InterPro" id="IPR051781">
    <property type="entry name" value="Metallo-dep_Hydrolase"/>
</dbReference>
<dbReference type="InParanoid" id="Q01RT0"/>
<dbReference type="SUPFAM" id="SSF51338">
    <property type="entry name" value="Composite domain of metallo-dependent hydrolases"/>
    <property type="match status" value="1"/>
</dbReference>
<dbReference type="PANTHER" id="PTHR43135:SF3">
    <property type="entry name" value="ALPHA-D-RIBOSE 1-METHYLPHOSPHONATE 5-TRIPHOSPHATE DIPHOSPHATASE"/>
    <property type="match status" value="1"/>
</dbReference>
<dbReference type="KEGG" id="sus:Acid_6719"/>
<dbReference type="SUPFAM" id="SSF51556">
    <property type="entry name" value="Metallo-dependent hydrolases"/>
    <property type="match status" value="1"/>
</dbReference>
<dbReference type="AlphaFoldDB" id="Q01RT0"/>
<organism evidence="2">
    <name type="scientific">Solibacter usitatus (strain Ellin6076)</name>
    <dbReference type="NCBI Taxonomy" id="234267"/>
    <lineage>
        <taxon>Bacteria</taxon>
        <taxon>Pseudomonadati</taxon>
        <taxon>Acidobacteriota</taxon>
        <taxon>Terriglobia</taxon>
        <taxon>Bryobacterales</taxon>
        <taxon>Solibacteraceae</taxon>
        <taxon>Candidatus Solibacter</taxon>
    </lineage>
</organism>
<dbReference type="HOGENOM" id="CLU_046987_1_0_0"/>
<name>Q01RT0_SOLUE</name>